<comment type="subcellular location">
    <subcellularLocation>
        <location evidence="1">Secreted</location>
    </subcellularLocation>
</comment>
<dbReference type="InterPro" id="IPR039271">
    <property type="entry name" value="Kiwellin-like"/>
</dbReference>
<keyword evidence="4" id="KW-0732">Signal</keyword>
<dbReference type="CDD" id="cd22270">
    <property type="entry name" value="DPBB_kiwellin-like"/>
    <property type="match status" value="1"/>
</dbReference>
<reference evidence="6" key="2">
    <citation type="submission" date="2025-08" db="UniProtKB">
        <authorList>
            <consortium name="RefSeq"/>
        </authorList>
    </citation>
    <scope>IDENTIFICATION</scope>
    <source>
        <tissue evidence="6">Leaf</tissue>
    </source>
</reference>
<dbReference type="RefSeq" id="XP_016450854.1">
    <property type="nucleotide sequence ID" value="XM_016595368.1"/>
</dbReference>
<dbReference type="STRING" id="4097.A0A1S3YFA1"/>
<gene>
    <name evidence="6" type="primary">LOC107775619</name>
</gene>
<dbReference type="KEGG" id="nta:107775619"/>
<dbReference type="GeneID" id="107775619"/>
<proteinExistence type="inferred from homology"/>
<dbReference type="RefSeq" id="XP_016450854.2">
    <property type="nucleotide sequence ID" value="XM_016595368.2"/>
</dbReference>
<dbReference type="OMA" id="EDDICCI"/>
<dbReference type="InterPro" id="IPR036908">
    <property type="entry name" value="RlpA-like_sf"/>
</dbReference>
<protein>
    <submittedName>
        <fullName evidence="6">Kiwellin-1-like</fullName>
    </submittedName>
</protein>
<sequence>MKNFRLGTTSLIVLLVLATLSSSSNARLPTCKPSGKIKAKKPPTGHCNIEDDDICCIKGKVYTTYKCSPPVSNKSTKAVLTLDSFEKGGDGYGPSKCDNKYHSDHTHVVSLSTGWYNGGGRCLSNITISANNGTSVKAMVVDECDSTMGCDEKHDYQPPCPNNLVIASQAVWRDLHVPMNEWGELDITWSDE</sequence>
<dbReference type="OrthoDB" id="406505at2759"/>
<dbReference type="Proteomes" id="UP000790787">
    <property type="component" value="Chromosome 13"/>
</dbReference>
<dbReference type="PaxDb" id="4097-A0A1S3YFA1"/>
<accession>A0A1S3YFA1</accession>
<reference evidence="5" key="1">
    <citation type="journal article" date="2014" name="Nat. Commun.">
        <title>The tobacco genome sequence and its comparison with those of tomato and potato.</title>
        <authorList>
            <person name="Sierro N."/>
            <person name="Battey J.N."/>
            <person name="Ouadi S."/>
            <person name="Bakaher N."/>
            <person name="Bovet L."/>
            <person name="Willig A."/>
            <person name="Goepfert S."/>
            <person name="Peitsch M.C."/>
            <person name="Ivanov N.V."/>
        </authorList>
    </citation>
    <scope>NUCLEOTIDE SEQUENCE [LARGE SCALE GENOMIC DNA]</scope>
</reference>
<evidence type="ECO:0000313" key="6">
    <source>
        <dbReference type="RefSeq" id="XP_016450854.2"/>
    </source>
</evidence>
<evidence type="ECO:0000256" key="1">
    <source>
        <dbReference type="ARBA" id="ARBA00004613"/>
    </source>
</evidence>
<dbReference type="SUPFAM" id="SSF50685">
    <property type="entry name" value="Barwin-like endoglucanases"/>
    <property type="match status" value="1"/>
</dbReference>
<name>A0A1S3YFA1_TOBAC</name>
<keyword evidence="5" id="KW-1185">Reference proteome</keyword>
<comment type="similarity">
    <text evidence="2">Belongs to the kiwellin family.</text>
</comment>
<evidence type="ECO:0000313" key="5">
    <source>
        <dbReference type="Proteomes" id="UP000790787"/>
    </source>
</evidence>
<dbReference type="Gene3D" id="2.40.40.10">
    <property type="entry name" value="RlpA-like domain"/>
    <property type="match status" value="1"/>
</dbReference>
<dbReference type="GO" id="GO:0005576">
    <property type="term" value="C:extracellular region"/>
    <property type="evidence" value="ECO:0007669"/>
    <property type="project" value="UniProtKB-SubCell"/>
</dbReference>
<organism evidence="5 6">
    <name type="scientific">Nicotiana tabacum</name>
    <name type="common">Common tobacco</name>
    <dbReference type="NCBI Taxonomy" id="4097"/>
    <lineage>
        <taxon>Eukaryota</taxon>
        <taxon>Viridiplantae</taxon>
        <taxon>Streptophyta</taxon>
        <taxon>Embryophyta</taxon>
        <taxon>Tracheophyta</taxon>
        <taxon>Spermatophyta</taxon>
        <taxon>Magnoliopsida</taxon>
        <taxon>eudicotyledons</taxon>
        <taxon>Gunneridae</taxon>
        <taxon>Pentapetalae</taxon>
        <taxon>asterids</taxon>
        <taxon>lamiids</taxon>
        <taxon>Solanales</taxon>
        <taxon>Solanaceae</taxon>
        <taxon>Nicotianoideae</taxon>
        <taxon>Nicotianeae</taxon>
        <taxon>Nicotiana</taxon>
    </lineage>
</organism>
<evidence type="ECO:0000256" key="4">
    <source>
        <dbReference type="ARBA" id="ARBA00022729"/>
    </source>
</evidence>
<dbReference type="Pfam" id="PF24300">
    <property type="entry name" value="KWL1"/>
    <property type="match status" value="1"/>
</dbReference>
<evidence type="ECO:0000256" key="2">
    <source>
        <dbReference type="ARBA" id="ARBA00005592"/>
    </source>
</evidence>
<dbReference type="PANTHER" id="PTHR33191:SF58">
    <property type="entry name" value="RIPENING-RELATED PROTEIN 1"/>
    <property type="match status" value="1"/>
</dbReference>
<dbReference type="AlphaFoldDB" id="A0A1S3YFA1"/>
<keyword evidence="3" id="KW-0964">Secreted</keyword>
<evidence type="ECO:0000256" key="3">
    <source>
        <dbReference type="ARBA" id="ARBA00022525"/>
    </source>
</evidence>
<dbReference type="PANTHER" id="PTHR33191">
    <property type="entry name" value="RIPENING-RELATED PROTEIN 2-RELATED"/>
    <property type="match status" value="1"/>
</dbReference>
<dbReference type="SMR" id="A0A1S3YFA1"/>